<evidence type="ECO:0000313" key="4">
    <source>
        <dbReference type="Proteomes" id="UP000464524"/>
    </source>
</evidence>
<dbReference type="InterPro" id="IPR051534">
    <property type="entry name" value="CBASS_pafABC_assoc_protein"/>
</dbReference>
<dbReference type="EC" id="6.3.4.15" evidence="3"/>
<evidence type="ECO:0000259" key="2">
    <source>
        <dbReference type="Pfam" id="PF13280"/>
    </source>
</evidence>
<feature type="domain" description="Helix-turn-helix type 11" evidence="1">
    <location>
        <begin position="6"/>
        <end position="59"/>
    </location>
</feature>
<feature type="domain" description="WYL" evidence="2">
    <location>
        <begin position="137"/>
        <end position="202"/>
    </location>
</feature>
<gene>
    <name evidence="3" type="ORF">FX988_03370</name>
</gene>
<reference evidence="3 4" key="1">
    <citation type="submission" date="2019-12" db="EMBL/GenBank/DDBJ databases">
        <title>Genome sequencing and assembly of endphytes of Porphyra tenera.</title>
        <authorList>
            <person name="Park J.M."/>
            <person name="Shin R."/>
            <person name="Jo S.H."/>
        </authorList>
    </citation>
    <scope>NUCLEOTIDE SEQUENCE [LARGE SCALE GENOMIC DNA]</scope>
    <source>
        <strain evidence="3 4">GPM4</strain>
    </source>
</reference>
<dbReference type="SUPFAM" id="SSF46785">
    <property type="entry name" value="Winged helix' DNA-binding domain"/>
    <property type="match status" value="1"/>
</dbReference>
<keyword evidence="3" id="KW-0436">Ligase</keyword>
<proteinExistence type="predicted"/>
<sequence length="241" mass="27852">MRKAERLNDIVHHLRRMHQAVTAQTLAETLKVSHRTIYRDIQDLIDSGVPILGEAGVGYVIDKKYHLPPIMFDADELEAIALGIGMVSNWTDEKFAEKAQSAYRKIQATLPAPLINELHQISTFSAPSRYKIPWQVNFTEVRECIRRKHLVSFTYTDLSEQQSQRTIRPLALISFSPIWLLAGWCELRGAYRNFRLDRISDFTKLNTRYQDEKDKSLATYLKMVKEEENTANKSDGDCKYS</sequence>
<dbReference type="AlphaFoldDB" id="A0A857JPX5"/>
<dbReference type="EMBL" id="CP047656">
    <property type="protein sequence ID" value="QHJ13111.1"/>
    <property type="molecule type" value="Genomic_DNA"/>
</dbReference>
<evidence type="ECO:0000313" key="3">
    <source>
        <dbReference type="EMBL" id="QHJ13111.1"/>
    </source>
</evidence>
<dbReference type="Pfam" id="PF08279">
    <property type="entry name" value="HTH_11"/>
    <property type="match status" value="1"/>
</dbReference>
<dbReference type="Pfam" id="PF13280">
    <property type="entry name" value="WYL"/>
    <property type="match status" value="1"/>
</dbReference>
<evidence type="ECO:0000259" key="1">
    <source>
        <dbReference type="Pfam" id="PF08279"/>
    </source>
</evidence>
<dbReference type="InterPro" id="IPR036388">
    <property type="entry name" value="WH-like_DNA-bd_sf"/>
</dbReference>
<accession>A0A857JPX5</accession>
<dbReference type="PANTHER" id="PTHR34580">
    <property type="match status" value="1"/>
</dbReference>
<dbReference type="InterPro" id="IPR013196">
    <property type="entry name" value="HTH_11"/>
</dbReference>
<organism evidence="3 4">
    <name type="scientific">Paraglaciecola mesophila</name>
    <dbReference type="NCBI Taxonomy" id="197222"/>
    <lineage>
        <taxon>Bacteria</taxon>
        <taxon>Pseudomonadati</taxon>
        <taxon>Pseudomonadota</taxon>
        <taxon>Gammaproteobacteria</taxon>
        <taxon>Alteromonadales</taxon>
        <taxon>Alteromonadaceae</taxon>
        <taxon>Paraglaciecola</taxon>
    </lineage>
</organism>
<keyword evidence="4" id="KW-1185">Reference proteome</keyword>
<dbReference type="OrthoDB" id="9807255at2"/>
<dbReference type="Proteomes" id="UP000464524">
    <property type="component" value="Chromosome"/>
</dbReference>
<dbReference type="KEGG" id="pmes:FX988_03370"/>
<dbReference type="InterPro" id="IPR026881">
    <property type="entry name" value="WYL_dom"/>
</dbReference>
<dbReference type="InterPro" id="IPR036390">
    <property type="entry name" value="WH_DNA-bd_sf"/>
</dbReference>
<dbReference type="PANTHER" id="PTHR34580:SF3">
    <property type="entry name" value="PROTEIN PAFB"/>
    <property type="match status" value="1"/>
</dbReference>
<dbReference type="Gene3D" id="1.10.10.10">
    <property type="entry name" value="Winged helix-like DNA-binding domain superfamily/Winged helix DNA-binding domain"/>
    <property type="match status" value="1"/>
</dbReference>
<name>A0A857JPX5_9ALTE</name>
<dbReference type="PROSITE" id="PS52050">
    <property type="entry name" value="WYL"/>
    <property type="match status" value="1"/>
</dbReference>
<dbReference type="RefSeq" id="WP_160181235.1">
    <property type="nucleotide sequence ID" value="NZ_CP047656.1"/>
</dbReference>
<protein>
    <submittedName>
        <fullName evidence="3">Bifunctional ligase/repressor BirA</fullName>
        <ecNumber evidence="3">6.3.4.15</ecNumber>
    </submittedName>
</protein>
<dbReference type="GO" id="GO:0004077">
    <property type="term" value="F:biotin--[biotin carboxyl-carrier protein] ligase activity"/>
    <property type="evidence" value="ECO:0007669"/>
    <property type="project" value="UniProtKB-EC"/>
</dbReference>